<gene>
    <name evidence="3" type="ORF">JZ751_020905</name>
</gene>
<dbReference type="GO" id="GO:0016020">
    <property type="term" value="C:membrane"/>
    <property type="evidence" value="ECO:0007669"/>
    <property type="project" value="InterPro"/>
</dbReference>
<sequence>MATWSHQSDSGAVSQGFTWCQGQSIFSHLASSSHEPQLSVMRHTGRFIKAVFGTSLLFLLAHVTFQICLHTVPELDGDLSSNCSSWETLSRHIGVSRYAGGADYLGVFIISLVTLVMCDRLLKQSDSKPDQAEGSESSDELFKGFGVSGQEYMVDHMAT</sequence>
<proteinExistence type="predicted"/>
<feature type="transmembrane region" description="Helical" evidence="1">
    <location>
        <begin position="50"/>
        <end position="72"/>
    </location>
</feature>
<name>A0A8T2PLU3_9TELE</name>
<evidence type="ECO:0000256" key="1">
    <source>
        <dbReference type="SAM" id="Phobius"/>
    </source>
</evidence>
<keyword evidence="4" id="KW-1185">Reference proteome</keyword>
<dbReference type="EMBL" id="JAFBMS010000005">
    <property type="protein sequence ID" value="KAG9352491.1"/>
    <property type="molecule type" value="Genomic_DNA"/>
</dbReference>
<dbReference type="AlphaFoldDB" id="A0A8T2PLU3"/>
<dbReference type="Pfam" id="PF24871">
    <property type="entry name" value="Piezo_TM1-24"/>
    <property type="match status" value="1"/>
</dbReference>
<keyword evidence="1" id="KW-1133">Transmembrane helix</keyword>
<evidence type="ECO:0000313" key="3">
    <source>
        <dbReference type="EMBL" id="KAG9352491.1"/>
    </source>
</evidence>
<dbReference type="GO" id="GO:0008381">
    <property type="term" value="F:mechanosensitive monoatomic ion channel activity"/>
    <property type="evidence" value="ECO:0007669"/>
    <property type="project" value="InterPro"/>
</dbReference>
<accession>A0A8T2PLU3</accession>
<dbReference type="OrthoDB" id="8853309at2759"/>
<protein>
    <recommendedName>
        <fullName evidence="2">Piezo TM1-24 domain-containing protein</fullName>
    </recommendedName>
</protein>
<comment type="caution">
    <text evidence="3">The sequence shown here is derived from an EMBL/GenBank/DDBJ whole genome shotgun (WGS) entry which is preliminary data.</text>
</comment>
<dbReference type="InterPro" id="IPR056769">
    <property type="entry name" value="Piezo_TM1-24"/>
</dbReference>
<feature type="domain" description="Piezo TM1-24" evidence="2">
    <location>
        <begin position="39"/>
        <end position="139"/>
    </location>
</feature>
<evidence type="ECO:0000259" key="2">
    <source>
        <dbReference type="Pfam" id="PF24871"/>
    </source>
</evidence>
<keyword evidence="1" id="KW-0472">Membrane</keyword>
<dbReference type="PANTHER" id="PTHR47049">
    <property type="entry name" value="PIEZO-TYPE MECHANOSENSITIVE ION CHANNEL HOMOLOG"/>
    <property type="match status" value="1"/>
</dbReference>
<keyword evidence="1" id="KW-0812">Transmembrane</keyword>
<evidence type="ECO:0000313" key="4">
    <source>
        <dbReference type="Proteomes" id="UP000824540"/>
    </source>
</evidence>
<organism evidence="3 4">
    <name type="scientific">Albula glossodonta</name>
    <name type="common">roundjaw bonefish</name>
    <dbReference type="NCBI Taxonomy" id="121402"/>
    <lineage>
        <taxon>Eukaryota</taxon>
        <taxon>Metazoa</taxon>
        <taxon>Chordata</taxon>
        <taxon>Craniata</taxon>
        <taxon>Vertebrata</taxon>
        <taxon>Euteleostomi</taxon>
        <taxon>Actinopterygii</taxon>
        <taxon>Neopterygii</taxon>
        <taxon>Teleostei</taxon>
        <taxon>Albuliformes</taxon>
        <taxon>Albulidae</taxon>
        <taxon>Albula</taxon>
    </lineage>
</organism>
<reference evidence="3" key="1">
    <citation type="thesis" date="2021" institute="BYU ScholarsArchive" country="Provo, UT, USA">
        <title>Applications of and Algorithms for Genome Assembly and Genomic Analyses with an Emphasis on Marine Teleosts.</title>
        <authorList>
            <person name="Pickett B.D."/>
        </authorList>
    </citation>
    <scope>NUCLEOTIDE SEQUENCE</scope>
    <source>
        <strain evidence="3">HI-2016</strain>
    </source>
</reference>
<dbReference type="Proteomes" id="UP000824540">
    <property type="component" value="Unassembled WGS sequence"/>
</dbReference>
<dbReference type="InterPro" id="IPR027272">
    <property type="entry name" value="Piezo"/>
</dbReference>
<feature type="transmembrane region" description="Helical" evidence="1">
    <location>
        <begin position="104"/>
        <end position="122"/>
    </location>
</feature>
<dbReference type="PANTHER" id="PTHR47049:SF5">
    <property type="entry name" value="PIEZO-TYPE MECHANOSENSITIVE ION CHANNEL COMPONENT"/>
    <property type="match status" value="1"/>
</dbReference>